<evidence type="ECO:0000256" key="5">
    <source>
        <dbReference type="ARBA" id="ARBA00021980"/>
    </source>
</evidence>
<evidence type="ECO:0000256" key="2">
    <source>
        <dbReference type="ARBA" id="ARBA00004825"/>
    </source>
</evidence>
<dbReference type="PANTHER" id="PTHR43691:SF13">
    <property type="entry name" value="URIDINE PHOSPHORYLASE"/>
    <property type="match status" value="1"/>
</dbReference>
<comment type="function">
    <text evidence="10">Catalyzes the reversible phosphorylytic cleavage of uridine to uracil and ribose-1-phosphate.</text>
</comment>
<comment type="subcellular location">
    <subcellularLocation>
        <location evidence="1">Cytoplasm</location>
    </subcellularLocation>
</comment>
<dbReference type="GO" id="GO:0009164">
    <property type="term" value="P:nucleoside catabolic process"/>
    <property type="evidence" value="ECO:0007669"/>
    <property type="project" value="UniProtKB-ARBA"/>
</dbReference>
<keyword evidence="7 10" id="KW-0328">Glycosyltransferase</keyword>
<evidence type="ECO:0000313" key="12">
    <source>
        <dbReference type="EMBL" id="HIV39562.1"/>
    </source>
</evidence>
<evidence type="ECO:0000313" key="13">
    <source>
        <dbReference type="Proteomes" id="UP000886814"/>
    </source>
</evidence>
<organism evidence="12 13">
    <name type="scientific">Candidatus Blautia stercorigallinarum</name>
    <dbReference type="NCBI Taxonomy" id="2838501"/>
    <lineage>
        <taxon>Bacteria</taxon>
        <taxon>Bacillati</taxon>
        <taxon>Bacillota</taxon>
        <taxon>Clostridia</taxon>
        <taxon>Lachnospirales</taxon>
        <taxon>Lachnospiraceae</taxon>
        <taxon>Blautia</taxon>
    </lineage>
</organism>
<dbReference type="NCBIfam" id="TIGR01718">
    <property type="entry name" value="Uridine-psphlse"/>
    <property type="match status" value="1"/>
</dbReference>
<comment type="catalytic activity">
    <reaction evidence="9 10">
        <text>uridine + phosphate = alpha-D-ribose 1-phosphate + uracil</text>
        <dbReference type="Rhea" id="RHEA:24388"/>
        <dbReference type="ChEBI" id="CHEBI:16704"/>
        <dbReference type="ChEBI" id="CHEBI:17568"/>
        <dbReference type="ChEBI" id="CHEBI:43474"/>
        <dbReference type="ChEBI" id="CHEBI:57720"/>
        <dbReference type="EC" id="2.4.2.3"/>
    </reaction>
</comment>
<name>A0A9D1PE03_9FIRM</name>
<evidence type="ECO:0000256" key="8">
    <source>
        <dbReference type="ARBA" id="ARBA00022679"/>
    </source>
</evidence>
<protein>
    <recommendedName>
        <fullName evidence="5 10">Uridine phosphorylase</fullName>
        <ecNumber evidence="4 10">2.4.2.3</ecNumber>
    </recommendedName>
</protein>
<dbReference type="SUPFAM" id="SSF53167">
    <property type="entry name" value="Purine and uridine phosphorylases"/>
    <property type="match status" value="1"/>
</dbReference>
<evidence type="ECO:0000256" key="9">
    <source>
        <dbReference type="ARBA" id="ARBA00048447"/>
    </source>
</evidence>
<evidence type="ECO:0000256" key="6">
    <source>
        <dbReference type="ARBA" id="ARBA00022490"/>
    </source>
</evidence>
<comment type="similarity">
    <text evidence="3 10">Belongs to the PNP/UDP phosphorylase family.</text>
</comment>
<dbReference type="GO" id="GO:0004850">
    <property type="term" value="F:uridine phosphorylase activity"/>
    <property type="evidence" value="ECO:0007669"/>
    <property type="project" value="UniProtKB-EC"/>
</dbReference>
<dbReference type="EC" id="2.4.2.3" evidence="4 10"/>
<evidence type="ECO:0000256" key="4">
    <source>
        <dbReference type="ARBA" id="ARBA00011888"/>
    </source>
</evidence>
<dbReference type="PANTHER" id="PTHR43691">
    <property type="entry name" value="URIDINE PHOSPHORYLASE"/>
    <property type="match status" value="1"/>
</dbReference>
<dbReference type="Pfam" id="PF01048">
    <property type="entry name" value="PNP_UDP_1"/>
    <property type="match status" value="1"/>
</dbReference>
<dbReference type="PROSITE" id="PS01232">
    <property type="entry name" value="PNP_UDP_1"/>
    <property type="match status" value="1"/>
</dbReference>
<comment type="pathway">
    <text evidence="2 10">Pyrimidine metabolism; UMP biosynthesis via salvage pathway; uracil from uridine (phosphorylase route): step 1/1.</text>
</comment>
<keyword evidence="6" id="KW-0963">Cytoplasm</keyword>
<accession>A0A9D1PE03</accession>
<comment type="caution">
    <text evidence="12">The sequence shown here is derived from an EMBL/GenBank/DDBJ whole genome shotgun (WGS) entry which is preliminary data.</text>
</comment>
<dbReference type="Gene3D" id="3.40.50.1580">
    <property type="entry name" value="Nucleoside phosphorylase domain"/>
    <property type="match status" value="1"/>
</dbReference>
<dbReference type="Proteomes" id="UP000886814">
    <property type="component" value="Unassembled WGS sequence"/>
</dbReference>
<feature type="domain" description="Nucleoside phosphorylase" evidence="11">
    <location>
        <begin position="23"/>
        <end position="243"/>
    </location>
</feature>
<evidence type="ECO:0000256" key="10">
    <source>
        <dbReference type="RuleBase" id="RU361131"/>
    </source>
</evidence>
<reference evidence="12" key="1">
    <citation type="journal article" date="2021" name="PeerJ">
        <title>Extensive microbial diversity within the chicken gut microbiome revealed by metagenomics and culture.</title>
        <authorList>
            <person name="Gilroy R."/>
            <person name="Ravi A."/>
            <person name="Getino M."/>
            <person name="Pursley I."/>
            <person name="Horton D.L."/>
            <person name="Alikhan N.F."/>
            <person name="Baker D."/>
            <person name="Gharbi K."/>
            <person name="Hall N."/>
            <person name="Watson M."/>
            <person name="Adriaenssens E.M."/>
            <person name="Foster-Nyarko E."/>
            <person name="Jarju S."/>
            <person name="Secka A."/>
            <person name="Antonio M."/>
            <person name="Oren A."/>
            <person name="Chaudhuri R.R."/>
            <person name="La Ragione R."/>
            <person name="Hildebrand F."/>
            <person name="Pallen M.J."/>
        </authorList>
    </citation>
    <scope>NUCLEOTIDE SEQUENCE</scope>
    <source>
        <strain evidence="12">CHK195-9823</strain>
    </source>
</reference>
<dbReference type="CDD" id="cd17767">
    <property type="entry name" value="UP_EcUdp-like"/>
    <property type="match status" value="1"/>
</dbReference>
<gene>
    <name evidence="12" type="primary">udp</name>
    <name evidence="12" type="ORF">H9747_11320</name>
</gene>
<keyword evidence="8 10" id="KW-0808">Transferase</keyword>
<dbReference type="InterPro" id="IPR010058">
    <property type="entry name" value="Uridine_phosphorylase"/>
</dbReference>
<dbReference type="InterPro" id="IPR035994">
    <property type="entry name" value="Nucleoside_phosphorylase_sf"/>
</dbReference>
<evidence type="ECO:0000256" key="3">
    <source>
        <dbReference type="ARBA" id="ARBA00010456"/>
    </source>
</evidence>
<dbReference type="GO" id="GO:0009166">
    <property type="term" value="P:nucleotide catabolic process"/>
    <property type="evidence" value="ECO:0007669"/>
    <property type="project" value="InterPro"/>
</dbReference>
<dbReference type="AlphaFoldDB" id="A0A9D1PE03"/>
<dbReference type="InterPro" id="IPR018016">
    <property type="entry name" value="Nucleoside_phosphorylase_CS"/>
</dbReference>
<evidence type="ECO:0000259" key="11">
    <source>
        <dbReference type="Pfam" id="PF01048"/>
    </source>
</evidence>
<dbReference type="GO" id="GO:0005829">
    <property type="term" value="C:cytosol"/>
    <property type="evidence" value="ECO:0007669"/>
    <property type="project" value="TreeGrafter"/>
</dbReference>
<evidence type="ECO:0000256" key="1">
    <source>
        <dbReference type="ARBA" id="ARBA00004496"/>
    </source>
</evidence>
<reference evidence="12" key="2">
    <citation type="submission" date="2021-04" db="EMBL/GenBank/DDBJ databases">
        <authorList>
            <person name="Gilroy R."/>
        </authorList>
    </citation>
    <scope>NUCLEOTIDE SEQUENCE</scope>
    <source>
        <strain evidence="12">CHK195-9823</strain>
    </source>
</reference>
<dbReference type="EMBL" id="DXIQ01000072">
    <property type="protein sequence ID" value="HIV39562.1"/>
    <property type="molecule type" value="Genomic_DNA"/>
</dbReference>
<dbReference type="InterPro" id="IPR000845">
    <property type="entry name" value="Nucleoside_phosphorylase_d"/>
</dbReference>
<proteinExistence type="inferred from homology"/>
<sequence length="261" mass="28568">MMHYSEDANKQYHIQVGKGDVGRYVILPGDPKRCAKIAKYFDNPVLVADSREYVTYTGYLDGVKVSVTSTGIGGPSASIAMEELTMSGADTFIRIGTCGGMQLDVKSGDVVIANGAIRMEGTSKEYAPIEFPAVADIQVTNALIQAAQELESPYHVGVVQCKDSFYGQHSPERMPVSYELLNKWEAWKRLGCLASEMESAALFVVASHLRVRAGSCFLVMANQEREKEGLENPVVHDTDMAIRVAVQAIRNLIKADQKAEK</sequence>
<evidence type="ECO:0000256" key="7">
    <source>
        <dbReference type="ARBA" id="ARBA00022676"/>
    </source>
</evidence>